<dbReference type="PANTHER" id="PTHR43520:SF8">
    <property type="entry name" value="P-TYPE CU(+) TRANSPORTER"/>
    <property type="match status" value="1"/>
</dbReference>
<feature type="transmembrane region" description="Helical" evidence="10">
    <location>
        <begin position="102"/>
        <end position="127"/>
    </location>
</feature>
<dbReference type="InterPro" id="IPR044492">
    <property type="entry name" value="P_typ_ATPase_HD_dom"/>
</dbReference>
<organism evidence="12 13">
    <name type="scientific">Corynebacterium variabile (strain DSM 44702 / CIP 107183 / JCM 12073 / NCIMB 30131)</name>
    <name type="common">Corynebacterium mooreparkense</name>
    <dbReference type="NCBI Taxonomy" id="858619"/>
    <lineage>
        <taxon>Bacteria</taxon>
        <taxon>Bacillati</taxon>
        <taxon>Actinomycetota</taxon>
        <taxon>Actinomycetes</taxon>
        <taxon>Mycobacteriales</taxon>
        <taxon>Corynebacteriaceae</taxon>
        <taxon>Corynebacterium</taxon>
    </lineage>
</organism>
<dbReference type="PROSITE" id="PS00154">
    <property type="entry name" value="ATPASE_E1_E2"/>
    <property type="match status" value="1"/>
</dbReference>
<dbReference type="SFLD" id="SFLDF00027">
    <property type="entry name" value="p-type_atpase"/>
    <property type="match status" value="1"/>
</dbReference>
<dbReference type="Pfam" id="PF00122">
    <property type="entry name" value="E1-E2_ATPase"/>
    <property type="match status" value="1"/>
</dbReference>
<dbReference type="GO" id="GO:0016887">
    <property type="term" value="F:ATP hydrolysis activity"/>
    <property type="evidence" value="ECO:0007669"/>
    <property type="project" value="InterPro"/>
</dbReference>
<keyword evidence="9 10" id="KW-0472">Membrane</keyword>
<feature type="transmembrane region" description="Helical" evidence="10">
    <location>
        <begin position="133"/>
        <end position="151"/>
    </location>
</feature>
<dbReference type="InterPro" id="IPR023214">
    <property type="entry name" value="HAD_sf"/>
</dbReference>
<dbReference type="InterPro" id="IPR001757">
    <property type="entry name" value="P_typ_ATPase"/>
</dbReference>
<dbReference type="Gene3D" id="3.30.70.100">
    <property type="match status" value="1"/>
</dbReference>
<dbReference type="SFLD" id="SFLDG00002">
    <property type="entry name" value="C1.7:_P-type_atpase_like"/>
    <property type="match status" value="1"/>
</dbReference>
<keyword evidence="4 10" id="KW-0479">Metal-binding</keyword>
<dbReference type="InterPro" id="IPR017969">
    <property type="entry name" value="Heavy-metal-associated_CS"/>
</dbReference>
<evidence type="ECO:0000256" key="6">
    <source>
        <dbReference type="ARBA" id="ARBA00022840"/>
    </source>
</evidence>
<dbReference type="Pfam" id="PF00702">
    <property type="entry name" value="Hydrolase"/>
    <property type="match status" value="1"/>
</dbReference>
<dbReference type="NCBIfam" id="TIGR01525">
    <property type="entry name" value="ATPase-IB_hvy"/>
    <property type="match status" value="1"/>
</dbReference>
<dbReference type="InterPro" id="IPR018303">
    <property type="entry name" value="ATPase_P-typ_P_site"/>
</dbReference>
<dbReference type="PANTHER" id="PTHR43520">
    <property type="entry name" value="ATP7, ISOFORM B"/>
    <property type="match status" value="1"/>
</dbReference>
<dbReference type="STRING" id="858619.CVAR_2428"/>
<comment type="subcellular location">
    <subcellularLocation>
        <location evidence="1">Cell membrane</location>
        <topology evidence="1">Multi-pass membrane protein</topology>
    </subcellularLocation>
</comment>
<dbReference type="SFLD" id="SFLDS00003">
    <property type="entry name" value="Haloacid_Dehalogenase"/>
    <property type="match status" value="1"/>
</dbReference>
<feature type="domain" description="HMA" evidence="11">
    <location>
        <begin position="18"/>
        <end position="82"/>
    </location>
</feature>
<dbReference type="InterPro" id="IPR059000">
    <property type="entry name" value="ATPase_P-type_domA"/>
</dbReference>
<evidence type="ECO:0000256" key="9">
    <source>
        <dbReference type="ARBA" id="ARBA00023136"/>
    </source>
</evidence>
<evidence type="ECO:0000256" key="3">
    <source>
        <dbReference type="ARBA" id="ARBA00022692"/>
    </source>
</evidence>
<gene>
    <name evidence="12" type="ordered locus">CVAR_2428</name>
</gene>
<feature type="transmembrane region" description="Helical" evidence="10">
    <location>
        <begin position="705"/>
        <end position="721"/>
    </location>
</feature>
<dbReference type="InterPro" id="IPR027256">
    <property type="entry name" value="P-typ_ATPase_IB"/>
</dbReference>
<dbReference type="PRINTS" id="PR00940">
    <property type="entry name" value="CATPATPASEA"/>
</dbReference>
<dbReference type="InterPro" id="IPR036163">
    <property type="entry name" value="HMA_dom_sf"/>
</dbReference>
<dbReference type="SUPFAM" id="SSF55008">
    <property type="entry name" value="HMA, heavy metal-associated domain"/>
    <property type="match status" value="1"/>
</dbReference>
<evidence type="ECO:0000256" key="8">
    <source>
        <dbReference type="ARBA" id="ARBA00022989"/>
    </source>
</evidence>
<dbReference type="GO" id="GO:0005886">
    <property type="term" value="C:plasma membrane"/>
    <property type="evidence" value="ECO:0007669"/>
    <property type="project" value="UniProtKB-SubCell"/>
</dbReference>
<dbReference type="InterPro" id="IPR008250">
    <property type="entry name" value="ATPase_P-typ_transduc_dom_A_sf"/>
</dbReference>
<evidence type="ECO:0000256" key="5">
    <source>
        <dbReference type="ARBA" id="ARBA00022741"/>
    </source>
</evidence>
<feature type="transmembrane region" description="Helical" evidence="10">
    <location>
        <begin position="394"/>
        <end position="417"/>
    </location>
</feature>
<dbReference type="PRINTS" id="PR00119">
    <property type="entry name" value="CATATPASE"/>
</dbReference>
<feature type="transmembrane region" description="Helical" evidence="10">
    <location>
        <begin position="361"/>
        <end position="382"/>
    </location>
</feature>
<dbReference type="InterPro" id="IPR023299">
    <property type="entry name" value="ATPase_P-typ_cyto_dom_N"/>
</dbReference>
<dbReference type="Gene3D" id="2.70.150.10">
    <property type="entry name" value="Calcium-transporting ATPase, cytoplasmic transduction domain A"/>
    <property type="match status" value="1"/>
</dbReference>
<keyword evidence="7" id="KW-1278">Translocase</keyword>
<dbReference type="KEGG" id="cva:CVAR_2428"/>
<comment type="similarity">
    <text evidence="2 10">Belongs to the cation transport ATPase (P-type) (TC 3.A.3) family. Type IB subfamily.</text>
</comment>
<feature type="transmembrane region" description="Helical" evidence="10">
    <location>
        <begin position="727"/>
        <end position="745"/>
    </location>
</feature>
<dbReference type="NCBIfam" id="TIGR01494">
    <property type="entry name" value="ATPase_P-type"/>
    <property type="match status" value="2"/>
</dbReference>
<feature type="transmembrane region" description="Helical" evidence="10">
    <location>
        <begin position="171"/>
        <end position="188"/>
    </location>
</feature>
<protein>
    <submittedName>
        <fullName evidence="12">Putative membrane protein</fullName>
    </submittedName>
</protein>
<dbReference type="FunFam" id="3.30.70.100:FF:000005">
    <property type="entry name" value="Copper-exporting P-type ATPase A"/>
    <property type="match status" value="1"/>
</dbReference>
<evidence type="ECO:0000256" key="4">
    <source>
        <dbReference type="ARBA" id="ARBA00022723"/>
    </source>
</evidence>
<sequence length="764" mass="78741">MDESHSAGSGEVLVKAPCRIELSVSGMSCAACAARVEKKLNKLDDVTASVNYATRTAVVSPGPETTVEDLCQEVTRAGYSAVLKDPAVPDVKDEDADTARTLFLRLIVAIALFIPVADLSILFSVMPSARFTGWQWLLLILAAPVVVWCALPMHRASFRGLRHGATSMDTLVSTGIIAASAWSVFSMFRLDEDRTTSGVWDAVTHVDTVYFEVACGVTVFILGGRYFEARAKSTAGRAMRSLAGMMPTEVEVVVGDVSMTLPAEELKVGQRFIVRPGQRIAADGTVVDGSAGVDTSAMTGESRSQSVSPGDQVTGGTIATDGLLVVEAAEVGESTRLAGMIRLVKEAQQEKAGAQRLADRIAGVFVPCVGLLALGTGLVWFLTGSDASTAVTNAIAVLIIACPCALGLATPMALMVATGRGAELGIFLKGGIAFDVSQAVDTVVFDKTGTLTTGSPTVGIFESVDGADSAEVLSAAAAVEAASGHPVGRALVRHHEYVTGGAALPGVADFRAHHGRGVSGTVNGCSVEIGSPAWACRGAELPAGVAGISEKVRRSGGTFIVISVERRPAAVVGVTDTPRDSASATVRQLGSRGVRSIMVTGDDEVTAGAVAAQVGITEVVAGVLPEQKVEEIRRLCAAGATVAMVGDGVNDAPALSAANLGIAVGSGTDIAQDAADVIILRDDLSVVVDALGLAKSTGRTIRGNLVWAFGYNVAAIPLAMSGLLNPFIASLAMAMSSLFVVANSLRLRKFGRPDHDRVAPTSSV</sequence>
<dbReference type="GO" id="GO:0005507">
    <property type="term" value="F:copper ion binding"/>
    <property type="evidence" value="ECO:0007669"/>
    <property type="project" value="TreeGrafter"/>
</dbReference>
<proteinExistence type="inferred from homology"/>
<keyword evidence="6 10" id="KW-0067">ATP-binding</keyword>
<dbReference type="RefSeq" id="WP_014010927.1">
    <property type="nucleotide sequence ID" value="NC_015859.1"/>
</dbReference>
<dbReference type="InterPro" id="IPR000579">
    <property type="entry name" value="Cation-trans_P-type_ATPase_A/B"/>
</dbReference>
<keyword evidence="8 10" id="KW-1133">Transmembrane helix</keyword>
<accession>G0HHQ3</accession>
<name>G0HHQ3_CORVD</name>
<dbReference type="EMBL" id="CP002917">
    <property type="protein sequence ID" value="AEK37773.1"/>
    <property type="molecule type" value="Genomic_DNA"/>
</dbReference>
<evidence type="ECO:0000256" key="1">
    <source>
        <dbReference type="ARBA" id="ARBA00004651"/>
    </source>
</evidence>
<dbReference type="SUPFAM" id="SSF56784">
    <property type="entry name" value="HAD-like"/>
    <property type="match status" value="1"/>
</dbReference>
<keyword evidence="5 10" id="KW-0547">Nucleotide-binding</keyword>
<dbReference type="PROSITE" id="PS50846">
    <property type="entry name" value="HMA_2"/>
    <property type="match status" value="1"/>
</dbReference>
<evidence type="ECO:0000256" key="10">
    <source>
        <dbReference type="RuleBase" id="RU362081"/>
    </source>
</evidence>
<dbReference type="GO" id="GO:0005524">
    <property type="term" value="F:ATP binding"/>
    <property type="evidence" value="ECO:0007669"/>
    <property type="project" value="UniProtKB-UniRule"/>
</dbReference>
<keyword evidence="10" id="KW-1003">Cell membrane</keyword>
<dbReference type="Proteomes" id="UP000006659">
    <property type="component" value="Chromosome"/>
</dbReference>
<keyword evidence="3 10" id="KW-0812">Transmembrane</keyword>
<dbReference type="SUPFAM" id="SSF81665">
    <property type="entry name" value="Calcium ATPase, transmembrane domain M"/>
    <property type="match status" value="1"/>
</dbReference>
<dbReference type="NCBIfam" id="TIGR01511">
    <property type="entry name" value="ATPase-IB1_Cu"/>
    <property type="match status" value="1"/>
</dbReference>
<reference evidence="12 13" key="1">
    <citation type="journal article" date="2011" name="BMC Genomics">
        <title>Complete genome sequence of Corynebacterium variabile DSM 44702 isolated from the surface of smear-ripened cheeses and insights into cheese ripening and flavor generation.</title>
        <authorList>
            <person name="Schroeder J."/>
            <person name="Maus I."/>
            <person name="Trost E."/>
            <person name="Tauch A."/>
        </authorList>
    </citation>
    <scope>NUCLEOTIDE SEQUENCE [LARGE SCALE GENOMIC DNA]</scope>
    <source>
        <strain evidence="13">DSM 44702 / JCM 12073 / NCIMB 30131</strain>
    </source>
</reference>
<dbReference type="AlphaFoldDB" id="G0HHQ3"/>
<dbReference type="InterPro" id="IPR006121">
    <property type="entry name" value="HMA_dom"/>
</dbReference>
<dbReference type="InterPro" id="IPR036412">
    <property type="entry name" value="HAD-like_sf"/>
</dbReference>
<feature type="transmembrane region" description="Helical" evidence="10">
    <location>
        <begin position="208"/>
        <end position="227"/>
    </location>
</feature>
<dbReference type="Gene3D" id="3.40.50.1000">
    <property type="entry name" value="HAD superfamily/HAD-like"/>
    <property type="match status" value="1"/>
</dbReference>
<dbReference type="CDD" id="cd02094">
    <property type="entry name" value="P-type_ATPase_Cu-like"/>
    <property type="match status" value="1"/>
</dbReference>
<evidence type="ECO:0000256" key="2">
    <source>
        <dbReference type="ARBA" id="ARBA00006024"/>
    </source>
</evidence>
<evidence type="ECO:0000256" key="7">
    <source>
        <dbReference type="ARBA" id="ARBA00022967"/>
    </source>
</evidence>
<evidence type="ECO:0000313" key="13">
    <source>
        <dbReference type="Proteomes" id="UP000006659"/>
    </source>
</evidence>
<dbReference type="PROSITE" id="PS01047">
    <property type="entry name" value="HMA_1"/>
    <property type="match status" value="1"/>
</dbReference>
<dbReference type="GO" id="GO:0043682">
    <property type="term" value="F:P-type divalent copper transporter activity"/>
    <property type="evidence" value="ECO:0007669"/>
    <property type="project" value="TreeGrafter"/>
</dbReference>
<dbReference type="SUPFAM" id="SSF81653">
    <property type="entry name" value="Calcium ATPase, transduction domain A"/>
    <property type="match status" value="1"/>
</dbReference>
<evidence type="ECO:0000313" key="12">
    <source>
        <dbReference type="EMBL" id="AEK37773.1"/>
    </source>
</evidence>
<dbReference type="CDD" id="cd00371">
    <property type="entry name" value="HMA"/>
    <property type="match status" value="1"/>
</dbReference>
<dbReference type="eggNOG" id="COG2217">
    <property type="taxonomic scope" value="Bacteria"/>
</dbReference>
<evidence type="ECO:0000259" key="11">
    <source>
        <dbReference type="PROSITE" id="PS50846"/>
    </source>
</evidence>
<dbReference type="HOGENOM" id="CLU_001771_0_3_11"/>
<dbReference type="InterPro" id="IPR023298">
    <property type="entry name" value="ATPase_P-typ_TM_dom_sf"/>
</dbReference>
<dbReference type="GO" id="GO:0055070">
    <property type="term" value="P:copper ion homeostasis"/>
    <property type="evidence" value="ECO:0007669"/>
    <property type="project" value="TreeGrafter"/>
</dbReference>
<dbReference type="Pfam" id="PF00403">
    <property type="entry name" value="HMA"/>
    <property type="match status" value="1"/>
</dbReference>
<dbReference type="Gene3D" id="3.40.1110.10">
    <property type="entry name" value="Calcium-transporting ATPase, cytoplasmic domain N"/>
    <property type="match status" value="1"/>
</dbReference>